<dbReference type="PANTHER" id="PTHR36966">
    <property type="entry name" value="REP-ASSOCIATED TYROSINE TRANSPOSASE"/>
    <property type="match status" value="1"/>
</dbReference>
<dbReference type="EMBL" id="CAADFC020000018">
    <property type="protein sequence ID" value="VIO74294.1"/>
    <property type="molecule type" value="Genomic_DNA"/>
</dbReference>
<evidence type="ECO:0000313" key="2">
    <source>
        <dbReference type="EMBL" id="VIO74294.1"/>
    </source>
</evidence>
<dbReference type="GO" id="GO:0006313">
    <property type="term" value="P:DNA transposition"/>
    <property type="evidence" value="ECO:0007669"/>
    <property type="project" value="InterPro"/>
</dbReference>
<feature type="domain" description="Transposase IS200-like" evidence="1">
    <location>
        <begin position="21"/>
        <end position="143"/>
    </location>
</feature>
<sequence>MERSVIRGKPLRMVHYRRNFMPGGTFFFTVTLEDRRSSLLVEHVGLLRAAFRAARAKKPFTLDAIVILPEHLHAVMTLPPEDADFSDRWRQIKSHFTRAVVAAGVPVSANHRGEYGLWQRRFWEHTVRNERDFERCVDYTHYNPAKHRLVSSPADWKHSSLHRYIRQGILPSDWGGSGAADNGDFGERKD</sequence>
<proteinExistence type="predicted"/>
<dbReference type="GO" id="GO:0043565">
    <property type="term" value="F:sequence-specific DNA binding"/>
    <property type="evidence" value="ECO:0007669"/>
    <property type="project" value="TreeGrafter"/>
</dbReference>
<dbReference type="GO" id="GO:0004803">
    <property type="term" value="F:transposase activity"/>
    <property type="evidence" value="ECO:0007669"/>
    <property type="project" value="InterPro"/>
</dbReference>
<name>A0A508TIV3_9BRAD</name>
<dbReference type="NCBIfam" id="NF047646">
    <property type="entry name" value="REP_Tyr_transpos"/>
    <property type="match status" value="1"/>
</dbReference>
<accession>A0A508TIV3</accession>
<dbReference type="SUPFAM" id="SSF143422">
    <property type="entry name" value="Transposase IS200-like"/>
    <property type="match status" value="1"/>
</dbReference>
<evidence type="ECO:0000313" key="3">
    <source>
        <dbReference type="Proteomes" id="UP000328092"/>
    </source>
</evidence>
<reference evidence="2" key="1">
    <citation type="submission" date="2019-02" db="EMBL/GenBank/DDBJ databases">
        <authorList>
            <person name="Pothier F.J."/>
        </authorList>
    </citation>
    <scope>NUCLEOTIDE SEQUENCE</scope>
    <source>
        <strain evidence="2">CI-1B</strain>
    </source>
</reference>
<gene>
    <name evidence="2" type="primary">rayT_2</name>
    <name evidence="2" type="ORF">CI1B_51560</name>
</gene>
<keyword evidence="3" id="KW-1185">Reference proteome</keyword>
<dbReference type="SMART" id="SM01321">
    <property type="entry name" value="Y1_Tnp"/>
    <property type="match status" value="1"/>
</dbReference>
<dbReference type="InterPro" id="IPR002686">
    <property type="entry name" value="Transposase_17"/>
</dbReference>
<dbReference type="InterPro" id="IPR052715">
    <property type="entry name" value="RAYT_transposase"/>
</dbReference>
<protein>
    <submittedName>
        <fullName evidence="2">REP-associated tyrosine transposase</fullName>
    </submittedName>
</protein>
<dbReference type="InterPro" id="IPR036515">
    <property type="entry name" value="Transposase_17_sf"/>
</dbReference>
<dbReference type="PANTHER" id="PTHR36966:SF1">
    <property type="entry name" value="REP-ASSOCIATED TYROSINE TRANSPOSASE"/>
    <property type="match status" value="1"/>
</dbReference>
<dbReference type="Proteomes" id="UP000328092">
    <property type="component" value="Unassembled WGS sequence"/>
</dbReference>
<organism evidence="2 3">
    <name type="scientific">Bradyrhizobium ivorense</name>
    <dbReference type="NCBI Taxonomy" id="2511166"/>
    <lineage>
        <taxon>Bacteria</taxon>
        <taxon>Pseudomonadati</taxon>
        <taxon>Pseudomonadota</taxon>
        <taxon>Alphaproteobacteria</taxon>
        <taxon>Hyphomicrobiales</taxon>
        <taxon>Nitrobacteraceae</taxon>
        <taxon>Bradyrhizobium</taxon>
    </lineage>
</organism>
<comment type="caution">
    <text evidence="2">The sequence shown here is derived from an EMBL/GenBank/DDBJ whole genome shotgun (WGS) entry which is preliminary data.</text>
</comment>
<evidence type="ECO:0000259" key="1">
    <source>
        <dbReference type="SMART" id="SM01321"/>
    </source>
</evidence>
<dbReference type="AlphaFoldDB" id="A0A508TIV3"/>
<dbReference type="Gene3D" id="3.30.70.1290">
    <property type="entry name" value="Transposase IS200-like"/>
    <property type="match status" value="1"/>
</dbReference>